<accession>D4ZL35</accession>
<protein>
    <submittedName>
        <fullName evidence="1">Uncharacterized protein</fullName>
    </submittedName>
</protein>
<reference evidence="2" key="1">
    <citation type="journal article" date="2010" name="Mol. Biosyst.">
        <title>Complete genome sequence and comparative analysis of Shewanella violacea, a psychrophilic and piezophilic bacterium from deep sea floor sediments.</title>
        <authorList>
            <person name="Aono E."/>
            <person name="Baba T."/>
            <person name="Ara T."/>
            <person name="Nishi T."/>
            <person name="Nakamichi T."/>
            <person name="Inamoto E."/>
            <person name="Toyonaga H."/>
            <person name="Hasegawa M."/>
            <person name="Takai Y."/>
            <person name="Okumura Y."/>
            <person name="Baba M."/>
            <person name="Tomita M."/>
            <person name="Kato C."/>
            <person name="Oshima T."/>
            <person name="Nakasone K."/>
            <person name="Mori H."/>
        </authorList>
    </citation>
    <scope>NUCLEOTIDE SEQUENCE [LARGE SCALE GENOMIC DNA]</scope>
    <source>
        <strain evidence="2">JCM 10179 / CIP 106290 / LMG 19151 / DSS12</strain>
    </source>
</reference>
<dbReference type="Proteomes" id="UP000002350">
    <property type="component" value="Chromosome"/>
</dbReference>
<organism evidence="1 2">
    <name type="scientific">Shewanella violacea (strain JCM 10179 / CIP 106290 / LMG 19151 / DSS12)</name>
    <dbReference type="NCBI Taxonomy" id="637905"/>
    <lineage>
        <taxon>Bacteria</taxon>
        <taxon>Pseudomonadati</taxon>
        <taxon>Pseudomonadota</taxon>
        <taxon>Gammaproteobacteria</taxon>
        <taxon>Alteromonadales</taxon>
        <taxon>Shewanellaceae</taxon>
        <taxon>Shewanella</taxon>
    </lineage>
</organism>
<proteinExistence type="predicted"/>
<keyword evidence="2" id="KW-1185">Reference proteome</keyword>
<gene>
    <name evidence="1" type="ordered locus">SVI_2413</name>
</gene>
<sequence length="230" mass="26445">MISAKQATKLKDLAVKTISNDYLRLNGSRFWQTGCTSHATLRANCLPAHLAIIEQVRKLELGRNPKVVIGVMQPVGIEPTKEQKMHIKNAMLQQSDPHQDFHAWIQLDADDLNSEILDITGMHWEEIETPNGYFDRQTALSHQIEHFAVLTDEQHIHSYHASLVYNHIIHFGSPRQQKSEIIWYLTNFSQQQNVSIDRAIGYTGHMILDERGKNHTRGGLWSKFLQLFKS</sequence>
<dbReference type="HOGENOM" id="CLU_1204123_0_0_6"/>
<dbReference type="AlphaFoldDB" id="D4ZL35"/>
<dbReference type="EMBL" id="AP011177">
    <property type="protein sequence ID" value="BAJ02384.1"/>
    <property type="molecule type" value="Genomic_DNA"/>
</dbReference>
<evidence type="ECO:0000313" key="1">
    <source>
        <dbReference type="EMBL" id="BAJ02384.1"/>
    </source>
</evidence>
<dbReference type="KEGG" id="svo:SVI_2413"/>
<evidence type="ECO:0000313" key="2">
    <source>
        <dbReference type="Proteomes" id="UP000002350"/>
    </source>
</evidence>
<name>D4ZL35_SHEVD</name>